<accession>A0A813W7V2</accession>
<evidence type="ECO:0000313" key="5">
    <source>
        <dbReference type="Proteomes" id="UP000663832"/>
    </source>
</evidence>
<keyword evidence="1 3" id="KW-0732">Signal</keyword>
<reference evidence="4" key="1">
    <citation type="submission" date="2021-02" db="EMBL/GenBank/DDBJ databases">
        <authorList>
            <person name="Nowell W R."/>
        </authorList>
    </citation>
    <scope>NUCLEOTIDE SEQUENCE</scope>
</reference>
<dbReference type="CDD" id="cd00117">
    <property type="entry name" value="TFP"/>
    <property type="match status" value="1"/>
</dbReference>
<dbReference type="GO" id="GO:0030431">
    <property type="term" value="P:sleep"/>
    <property type="evidence" value="ECO:0007669"/>
    <property type="project" value="InterPro"/>
</dbReference>
<feature type="chain" id="PRO_5032906636" evidence="3">
    <location>
        <begin position="19"/>
        <end position="228"/>
    </location>
</feature>
<name>A0A813W7V2_9BILA</name>
<evidence type="ECO:0000256" key="2">
    <source>
        <dbReference type="ARBA" id="ARBA00023180"/>
    </source>
</evidence>
<sequence>MSPLFVMSLCCVFILINAKVFNSQKLESNFDSRVIQTRGGGGTCADNPARECSVKICQSIQQRIDTYKVNAPGCKGTDAKPILKDKMVKIQKLLDARLEIKRVCFKKDTENEGGHPGEINKCEDMLKECQRFIRASAAAGRCYQCNSNNPRCGQQIDPSKKPDTTPCNGQCYTSIVKNTVYRGCSWEHGFMKEQVTEITVEEKNRLWSFCDTALCNSDANSITDGIYH</sequence>
<keyword evidence="2" id="KW-0325">Glycoprotein</keyword>
<dbReference type="GO" id="GO:0032222">
    <property type="term" value="P:regulation of synaptic transmission, cholinergic"/>
    <property type="evidence" value="ECO:0007669"/>
    <property type="project" value="InterPro"/>
</dbReference>
<organism evidence="4 5">
    <name type="scientific">Adineta steineri</name>
    <dbReference type="NCBI Taxonomy" id="433720"/>
    <lineage>
        <taxon>Eukaryota</taxon>
        <taxon>Metazoa</taxon>
        <taxon>Spiralia</taxon>
        <taxon>Gnathifera</taxon>
        <taxon>Rotifera</taxon>
        <taxon>Eurotatoria</taxon>
        <taxon>Bdelloidea</taxon>
        <taxon>Adinetida</taxon>
        <taxon>Adinetidae</taxon>
        <taxon>Adineta</taxon>
    </lineage>
</organism>
<dbReference type="OrthoDB" id="10027899at2759"/>
<gene>
    <name evidence="4" type="ORF">QVE165_LOCUS6893</name>
</gene>
<protein>
    <submittedName>
        <fullName evidence="4">Uncharacterized protein</fullName>
    </submittedName>
</protein>
<proteinExistence type="predicted"/>
<evidence type="ECO:0000256" key="3">
    <source>
        <dbReference type="SAM" id="SignalP"/>
    </source>
</evidence>
<comment type="caution">
    <text evidence="4">The sequence shown here is derived from an EMBL/GenBank/DDBJ whole genome shotgun (WGS) entry which is preliminary data.</text>
</comment>
<feature type="signal peptide" evidence="3">
    <location>
        <begin position="1"/>
        <end position="18"/>
    </location>
</feature>
<evidence type="ECO:0000256" key="1">
    <source>
        <dbReference type="ARBA" id="ARBA00022729"/>
    </source>
</evidence>
<dbReference type="EMBL" id="CAJNOM010000029">
    <property type="protein sequence ID" value="CAF0852070.1"/>
    <property type="molecule type" value="Genomic_DNA"/>
</dbReference>
<keyword evidence="5" id="KW-1185">Reference proteome</keyword>
<dbReference type="Proteomes" id="UP000663832">
    <property type="component" value="Unassembled WGS sequence"/>
</dbReference>
<dbReference type="InterPro" id="IPR031424">
    <property type="entry name" value="QVR-like"/>
</dbReference>
<dbReference type="Pfam" id="PF17064">
    <property type="entry name" value="QVR"/>
    <property type="match status" value="1"/>
</dbReference>
<dbReference type="AlphaFoldDB" id="A0A813W7V2"/>
<evidence type="ECO:0000313" key="4">
    <source>
        <dbReference type="EMBL" id="CAF0852070.1"/>
    </source>
</evidence>